<dbReference type="AlphaFoldDB" id="A0A1R0H4J4"/>
<sequence length="196" mass="21744">MLRFSRSWYTSESKLSHTKNPPPGLATNQGEYPSTLKPAQIKSDFDTLQNMFVYDTQSLSIAKDYLHSFKLSDSRTVPGSLVIVENVAFQWTPQINANGSESSNSLSEAENIDGKSLMSQMGEENLRILEVVTPKPEILVFGTGRKLLQLSAEARKYILKQGIKLEVSNTRNACGTYNILLEEGRKVAILALSNSI</sequence>
<evidence type="ECO:0000313" key="2">
    <source>
        <dbReference type="EMBL" id="OLY84023.1"/>
    </source>
</evidence>
<evidence type="ECO:0000313" key="3">
    <source>
        <dbReference type="Proteomes" id="UP000187455"/>
    </source>
</evidence>
<comment type="caution">
    <text evidence="2">The sequence shown here is derived from an EMBL/GenBank/DDBJ whole genome shotgun (WGS) entry which is preliminary data.</text>
</comment>
<dbReference type="Proteomes" id="UP000187455">
    <property type="component" value="Unassembled WGS sequence"/>
</dbReference>
<keyword evidence="2" id="KW-0830">Ubiquinone</keyword>
<dbReference type="GO" id="GO:0005743">
    <property type="term" value="C:mitochondrial inner membrane"/>
    <property type="evidence" value="ECO:0007669"/>
    <property type="project" value="TreeGrafter"/>
</dbReference>
<feature type="region of interest" description="Disordered" evidence="1">
    <location>
        <begin position="1"/>
        <end position="33"/>
    </location>
</feature>
<dbReference type="InterPro" id="IPR007523">
    <property type="entry name" value="NDUFAF3/AAMDC"/>
</dbReference>
<reference evidence="2 3" key="1">
    <citation type="journal article" date="2016" name="Mol. Biol. Evol.">
        <title>Genome-Wide Survey of Gut Fungi (Harpellales) Reveals the First Horizontally Transferred Ubiquitin Gene from a Mosquito Host.</title>
        <authorList>
            <person name="Wang Y."/>
            <person name="White M.M."/>
            <person name="Kvist S."/>
            <person name="Moncalvo J.M."/>
        </authorList>
    </citation>
    <scope>NUCLEOTIDE SEQUENCE [LARGE SCALE GENOMIC DNA]</scope>
    <source>
        <strain evidence="2 3">ALG-7-W6</strain>
    </source>
</reference>
<name>A0A1R0H4J4_9FUNG</name>
<dbReference type="Gene3D" id="3.40.1230.10">
    <property type="entry name" value="MTH938-like"/>
    <property type="match status" value="1"/>
</dbReference>
<dbReference type="InterPro" id="IPR036748">
    <property type="entry name" value="MTH938-like_sf"/>
</dbReference>
<keyword evidence="3" id="KW-1185">Reference proteome</keyword>
<protein>
    <submittedName>
        <fullName evidence="2">NADH dehydrogenase [ubiquinone] 1 alpha subcomplex assembly factor 3</fullName>
    </submittedName>
</protein>
<evidence type="ECO:0000256" key="1">
    <source>
        <dbReference type="SAM" id="MobiDB-lite"/>
    </source>
</evidence>
<dbReference type="SUPFAM" id="SSF64076">
    <property type="entry name" value="MTH938-like"/>
    <property type="match status" value="1"/>
</dbReference>
<gene>
    <name evidence="2" type="ORF">AYI68_g1827</name>
</gene>
<dbReference type="EMBL" id="LSSL01000653">
    <property type="protein sequence ID" value="OLY84023.1"/>
    <property type="molecule type" value="Genomic_DNA"/>
</dbReference>
<proteinExistence type="predicted"/>
<dbReference type="STRING" id="133383.A0A1R0H4J4"/>
<dbReference type="OrthoDB" id="20681at2759"/>
<dbReference type="PANTHER" id="PTHR21192">
    <property type="entry name" value="NUCLEAR PROTEIN E3-3"/>
    <property type="match status" value="1"/>
</dbReference>
<organism evidence="2 3">
    <name type="scientific">Smittium mucronatum</name>
    <dbReference type="NCBI Taxonomy" id="133383"/>
    <lineage>
        <taxon>Eukaryota</taxon>
        <taxon>Fungi</taxon>
        <taxon>Fungi incertae sedis</taxon>
        <taxon>Zoopagomycota</taxon>
        <taxon>Kickxellomycotina</taxon>
        <taxon>Harpellomycetes</taxon>
        <taxon>Harpellales</taxon>
        <taxon>Legeriomycetaceae</taxon>
        <taxon>Smittium</taxon>
    </lineage>
</organism>
<dbReference type="GO" id="GO:0032981">
    <property type="term" value="P:mitochondrial respiratory chain complex I assembly"/>
    <property type="evidence" value="ECO:0007669"/>
    <property type="project" value="TreeGrafter"/>
</dbReference>
<accession>A0A1R0H4J4</accession>
<dbReference type="Pfam" id="PF04430">
    <property type="entry name" value="DUF498"/>
    <property type="match status" value="1"/>
</dbReference>
<dbReference type="PANTHER" id="PTHR21192:SF2">
    <property type="entry name" value="NADH DEHYDROGENASE [UBIQUINONE] 1 ALPHA SUBCOMPLEX ASSEMBLY FACTOR 3"/>
    <property type="match status" value="1"/>
</dbReference>